<feature type="region of interest" description="Disordered" evidence="1">
    <location>
        <begin position="110"/>
        <end position="137"/>
    </location>
</feature>
<dbReference type="STRING" id="90262.A0A1X2IRS7"/>
<feature type="compositionally biased region" description="Low complexity" evidence="1">
    <location>
        <begin position="515"/>
        <end position="527"/>
    </location>
</feature>
<proteinExistence type="predicted"/>
<sequence length="537" mass="59260">MNIHTEKRVRRQQKKPNYSPQLSMVPISPPTSPQDGNITTRWGSKTLDGGSEDDIAGHTTTEKHRGGWTDSSKRKLSPRSSAPDGPTAADPFAGMKTCINYQQEIERLKTLVPKVESKKRSSQNQQQHHQRSISSTMTISESNVMDPEHNADTAIVPATVPTTADATAAPASTALPTLNADDDTTASIISSTTKTTSVPSSSSSSSSLSHISSNSSSSSLSSSHDSLSSSLSSACSPPSSINSIMPPTSHSSILPHETPSSTHTTSDSPVGTSPTTASNELMEQLNTTVSPKVEKRASSTSVITDEEKARFLEFMRSWTGGLNGWNERPMEQKGYMWNQQPSSRQPPLWTRSEPCSPLHQDIRMDSWPQHQQQQQQQQQQQHQQQHQYLHQQLHQQLPPTTVQLDIGHRQQPCFAATSPPLHSPLPKSLQQQQQQILYSSSMHPHQKQQQAFHHQQYQHHHSSSLHLHQLQQQQQHAHSLHFHQQQPTTPKEWYGSSGIKSSSTLPSQVGTIGDRSSSPSVSRTNSRNHGPFSVSVM</sequence>
<feature type="compositionally biased region" description="Low complexity" evidence="1">
    <location>
        <begin position="122"/>
        <end position="135"/>
    </location>
</feature>
<feature type="region of interest" description="Disordered" evidence="1">
    <location>
        <begin position="337"/>
        <end position="391"/>
    </location>
</feature>
<dbReference type="GO" id="GO:0043565">
    <property type="term" value="F:sequence-specific DNA binding"/>
    <property type="evidence" value="ECO:0007669"/>
    <property type="project" value="TreeGrafter"/>
</dbReference>
<dbReference type="EMBL" id="MCGE01000005">
    <property type="protein sequence ID" value="ORZ21247.1"/>
    <property type="molecule type" value="Genomic_DNA"/>
</dbReference>
<dbReference type="PANTHER" id="PTHR14312">
    <property type="entry name" value="CREB/ATF BZIP TRANSCRIPTION FACTOR"/>
    <property type="match status" value="1"/>
</dbReference>
<feature type="compositionally biased region" description="Basic and acidic residues" evidence="1">
    <location>
        <begin position="60"/>
        <end position="73"/>
    </location>
</feature>
<feature type="region of interest" description="Disordered" evidence="1">
    <location>
        <begin position="1"/>
        <end position="95"/>
    </location>
</feature>
<feature type="compositionally biased region" description="Polar residues" evidence="1">
    <location>
        <begin position="498"/>
        <end position="510"/>
    </location>
</feature>
<name>A0A1X2IRS7_9FUNG</name>
<accession>A0A1X2IRS7</accession>
<gene>
    <name evidence="2" type="ORF">BCR42DRAFT_434159</name>
</gene>
<reference evidence="2 3" key="1">
    <citation type="submission" date="2016-07" db="EMBL/GenBank/DDBJ databases">
        <title>Pervasive Adenine N6-methylation of Active Genes in Fungi.</title>
        <authorList>
            <consortium name="DOE Joint Genome Institute"/>
            <person name="Mondo S.J."/>
            <person name="Dannebaum R.O."/>
            <person name="Kuo R.C."/>
            <person name="Labutti K."/>
            <person name="Haridas S."/>
            <person name="Kuo A."/>
            <person name="Salamov A."/>
            <person name="Ahrendt S.R."/>
            <person name="Lipzen A."/>
            <person name="Sullivan W."/>
            <person name="Andreopoulos W.B."/>
            <person name="Clum A."/>
            <person name="Lindquist E."/>
            <person name="Daum C."/>
            <person name="Ramamoorthy G.K."/>
            <person name="Gryganskyi A."/>
            <person name="Culley D."/>
            <person name="Magnuson J.K."/>
            <person name="James T.Y."/>
            <person name="O'Malley M.A."/>
            <person name="Stajich J.E."/>
            <person name="Spatafora J.W."/>
            <person name="Visel A."/>
            <person name="Grigoriev I.V."/>
        </authorList>
    </citation>
    <scope>NUCLEOTIDE SEQUENCE [LARGE SCALE GENOMIC DNA]</scope>
    <source>
        <strain evidence="2 3">NRRL 1336</strain>
    </source>
</reference>
<feature type="region of interest" description="Disordered" evidence="1">
    <location>
        <begin position="413"/>
        <end position="537"/>
    </location>
</feature>
<feature type="compositionally biased region" description="Basic and acidic residues" evidence="1">
    <location>
        <begin position="110"/>
        <end position="119"/>
    </location>
</feature>
<dbReference type="OrthoDB" id="2274429at2759"/>
<dbReference type="Proteomes" id="UP000193560">
    <property type="component" value="Unassembled WGS sequence"/>
</dbReference>
<feature type="compositionally biased region" description="Low complexity" evidence="1">
    <location>
        <begin position="418"/>
        <end position="455"/>
    </location>
</feature>
<feature type="compositionally biased region" description="Low complexity" evidence="1">
    <location>
        <begin position="464"/>
        <end position="486"/>
    </location>
</feature>
<feature type="region of interest" description="Disordered" evidence="1">
    <location>
        <begin position="191"/>
        <end position="278"/>
    </location>
</feature>
<dbReference type="PANTHER" id="PTHR14312:SF1">
    <property type="entry name" value="BASIC-LEUCINE ZIPPER TRANSCRIPTION FACTOR A"/>
    <property type="match status" value="1"/>
</dbReference>
<feature type="compositionally biased region" description="Polar residues" evidence="1">
    <location>
        <begin position="33"/>
        <end position="43"/>
    </location>
</feature>
<organism evidence="2 3">
    <name type="scientific">Absidia repens</name>
    <dbReference type="NCBI Taxonomy" id="90262"/>
    <lineage>
        <taxon>Eukaryota</taxon>
        <taxon>Fungi</taxon>
        <taxon>Fungi incertae sedis</taxon>
        <taxon>Mucoromycota</taxon>
        <taxon>Mucoromycotina</taxon>
        <taxon>Mucoromycetes</taxon>
        <taxon>Mucorales</taxon>
        <taxon>Cunninghamellaceae</taxon>
        <taxon>Absidia</taxon>
    </lineage>
</organism>
<dbReference type="AlphaFoldDB" id="A0A1X2IRS7"/>
<evidence type="ECO:0000256" key="1">
    <source>
        <dbReference type="SAM" id="MobiDB-lite"/>
    </source>
</evidence>
<dbReference type="GO" id="GO:0010468">
    <property type="term" value="P:regulation of gene expression"/>
    <property type="evidence" value="ECO:0007669"/>
    <property type="project" value="TreeGrafter"/>
</dbReference>
<protein>
    <submittedName>
        <fullName evidence="2">Uncharacterized protein</fullName>
    </submittedName>
</protein>
<feature type="compositionally biased region" description="Low complexity" evidence="1">
    <location>
        <begin position="191"/>
        <end position="269"/>
    </location>
</feature>
<evidence type="ECO:0000313" key="2">
    <source>
        <dbReference type="EMBL" id="ORZ21247.1"/>
    </source>
</evidence>
<dbReference type="GO" id="GO:0005634">
    <property type="term" value="C:nucleus"/>
    <property type="evidence" value="ECO:0007669"/>
    <property type="project" value="TreeGrafter"/>
</dbReference>
<comment type="caution">
    <text evidence="2">The sequence shown here is derived from an EMBL/GenBank/DDBJ whole genome shotgun (WGS) entry which is preliminary data.</text>
</comment>
<feature type="compositionally biased region" description="Low complexity" evidence="1">
    <location>
        <begin position="369"/>
        <end position="391"/>
    </location>
</feature>
<keyword evidence="3" id="KW-1185">Reference proteome</keyword>
<evidence type="ECO:0000313" key="3">
    <source>
        <dbReference type="Proteomes" id="UP000193560"/>
    </source>
</evidence>